<proteinExistence type="predicted"/>
<reference evidence="2 3" key="1">
    <citation type="journal article" date="2019" name="Commun. Biol.">
        <title>The bagworm genome reveals a unique fibroin gene that provides high tensile strength.</title>
        <authorList>
            <person name="Kono N."/>
            <person name="Nakamura H."/>
            <person name="Ohtoshi R."/>
            <person name="Tomita M."/>
            <person name="Numata K."/>
            <person name="Arakawa K."/>
        </authorList>
    </citation>
    <scope>NUCLEOTIDE SEQUENCE [LARGE SCALE GENOMIC DNA]</scope>
</reference>
<feature type="region of interest" description="Disordered" evidence="1">
    <location>
        <begin position="60"/>
        <end position="79"/>
    </location>
</feature>
<dbReference type="AlphaFoldDB" id="A0A4C1YTB3"/>
<sequence>MLSVYLYVCVAYEHTCVRVRVRVCACVCIGRDWHINNEARFFHRERMYHRRYLSARQLWRRSAGRSGESRGVKARQGDR</sequence>
<organism evidence="2 3">
    <name type="scientific">Eumeta variegata</name>
    <name type="common">Bagworm moth</name>
    <name type="synonym">Eumeta japonica</name>
    <dbReference type="NCBI Taxonomy" id="151549"/>
    <lineage>
        <taxon>Eukaryota</taxon>
        <taxon>Metazoa</taxon>
        <taxon>Ecdysozoa</taxon>
        <taxon>Arthropoda</taxon>
        <taxon>Hexapoda</taxon>
        <taxon>Insecta</taxon>
        <taxon>Pterygota</taxon>
        <taxon>Neoptera</taxon>
        <taxon>Endopterygota</taxon>
        <taxon>Lepidoptera</taxon>
        <taxon>Glossata</taxon>
        <taxon>Ditrysia</taxon>
        <taxon>Tineoidea</taxon>
        <taxon>Psychidae</taxon>
        <taxon>Oiketicinae</taxon>
        <taxon>Eumeta</taxon>
    </lineage>
</organism>
<dbReference type="EMBL" id="BGZK01001417">
    <property type="protein sequence ID" value="GBP79536.1"/>
    <property type="molecule type" value="Genomic_DNA"/>
</dbReference>
<evidence type="ECO:0000313" key="2">
    <source>
        <dbReference type="EMBL" id="GBP79536.1"/>
    </source>
</evidence>
<evidence type="ECO:0000256" key="1">
    <source>
        <dbReference type="SAM" id="MobiDB-lite"/>
    </source>
</evidence>
<protein>
    <submittedName>
        <fullName evidence="2">Uncharacterized protein</fullName>
    </submittedName>
</protein>
<dbReference type="Proteomes" id="UP000299102">
    <property type="component" value="Unassembled WGS sequence"/>
</dbReference>
<name>A0A4C1YTB3_EUMVA</name>
<keyword evidence="3" id="KW-1185">Reference proteome</keyword>
<comment type="caution">
    <text evidence="2">The sequence shown here is derived from an EMBL/GenBank/DDBJ whole genome shotgun (WGS) entry which is preliminary data.</text>
</comment>
<evidence type="ECO:0000313" key="3">
    <source>
        <dbReference type="Proteomes" id="UP000299102"/>
    </source>
</evidence>
<feature type="compositionally biased region" description="Basic and acidic residues" evidence="1">
    <location>
        <begin position="67"/>
        <end position="79"/>
    </location>
</feature>
<gene>
    <name evidence="2" type="ORF">EVAR_89902_1</name>
</gene>
<accession>A0A4C1YTB3</accession>